<feature type="domain" description="Nucleoside phosphorylase" evidence="1">
    <location>
        <begin position="7"/>
        <end position="231"/>
    </location>
</feature>
<dbReference type="PANTHER" id="PTHR46832">
    <property type="entry name" value="5'-METHYLTHIOADENOSINE/S-ADENOSYLHOMOCYSTEINE NUCLEOSIDASE"/>
    <property type="match status" value="1"/>
</dbReference>
<proteinExistence type="predicted"/>
<sequence length="244" mass="27868">MRPLFKAGIICPCQIEYEKCKLILNLSNESNVSGRKVSSKKYKSWEVIAMFAGPGKIQCASATQLAIDKFDADIMIDVGGTGSLVDELKLNDIIITKEAYEYDICEIENFVRFKHELTSKTMFCNISKEKKTYFEMAMKDMENLIDARIKFGNIASGEKTIKDKVTRDELHSALNAHACNWETSSIIKTANLNEIKALSIRVITDNADENMERDFYDNWGQALEKLFLILNNMFEQDLLYELII</sequence>
<evidence type="ECO:0000313" key="2">
    <source>
        <dbReference type="EMBL" id="SHI46899.1"/>
    </source>
</evidence>
<dbReference type="GO" id="GO:0005829">
    <property type="term" value="C:cytosol"/>
    <property type="evidence" value="ECO:0007669"/>
    <property type="project" value="TreeGrafter"/>
</dbReference>
<dbReference type="CDD" id="cd09008">
    <property type="entry name" value="MTAN"/>
    <property type="match status" value="1"/>
</dbReference>
<keyword evidence="3" id="KW-1185">Reference proteome</keyword>
<dbReference type="Gene3D" id="3.40.50.1580">
    <property type="entry name" value="Nucleoside phosphorylase domain"/>
    <property type="match status" value="1"/>
</dbReference>
<accession>A0A1M6BDV3</accession>
<dbReference type="GO" id="GO:0019284">
    <property type="term" value="P:L-methionine salvage from S-adenosylmethionine"/>
    <property type="evidence" value="ECO:0007669"/>
    <property type="project" value="TreeGrafter"/>
</dbReference>
<protein>
    <submittedName>
        <fullName evidence="2">Nucleoside phosphorylase</fullName>
    </submittedName>
</protein>
<evidence type="ECO:0000259" key="1">
    <source>
        <dbReference type="Pfam" id="PF01048"/>
    </source>
</evidence>
<reference evidence="2 3" key="1">
    <citation type="submission" date="2016-11" db="EMBL/GenBank/DDBJ databases">
        <authorList>
            <person name="Jaros S."/>
            <person name="Januszkiewicz K."/>
            <person name="Wedrychowicz H."/>
        </authorList>
    </citation>
    <scope>NUCLEOTIDE SEQUENCE [LARGE SCALE GENOMIC DNA]</scope>
    <source>
        <strain evidence="2 3">DSM 19022</strain>
    </source>
</reference>
<dbReference type="PANTHER" id="PTHR46832:SF1">
    <property type="entry name" value="5'-METHYLTHIOADENOSINE_S-ADENOSYLHOMOCYSTEINE NUCLEOSIDASE"/>
    <property type="match status" value="1"/>
</dbReference>
<dbReference type="GO" id="GO:0008782">
    <property type="term" value="F:adenosylhomocysteine nucleosidase activity"/>
    <property type="evidence" value="ECO:0007669"/>
    <property type="project" value="TreeGrafter"/>
</dbReference>
<dbReference type="AlphaFoldDB" id="A0A1M6BDV3"/>
<dbReference type="STRING" id="1122184.SAMN02745176_00414"/>
<evidence type="ECO:0000313" key="3">
    <source>
        <dbReference type="Proteomes" id="UP000184442"/>
    </source>
</evidence>
<dbReference type="EMBL" id="FQZS01000003">
    <property type="protein sequence ID" value="SHI46899.1"/>
    <property type="molecule type" value="Genomic_DNA"/>
</dbReference>
<dbReference type="Pfam" id="PF01048">
    <property type="entry name" value="PNP_UDP_1"/>
    <property type="match status" value="1"/>
</dbReference>
<dbReference type="InterPro" id="IPR000845">
    <property type="entry name" value="Nucleoside_phosphorylase_d"/>
</dbReference>
<name>A0A1M6BDV3_9FIRM</name>
<dbReference type="GO" id="GO:0009116">
    <property type="term" value="P:nucleoside metabolic process"/>
    <property type="evidence" value="ECO:0007669"/>
    <property type="project" value="InterPro"/>
</dbReference>
<dbReference type="RefSeq" id="WP_073023964.1">
    <property type="nucleotide sequence ID" value="NZ_FQZS01000003.1"/>
</dbReference>
<gene>
    <name evidence="2" type="ORF">SAMN02745176_00414</name>
</gene>
<dbReference type="SUPFAM" id="SSF53167">
    <property type="entry name" value="Purine and uridine phosphorylases"/>
    <property type="match status" value="1"/>
</dbReference>
<organism evidence="2 3">
    <name type="scientific">Lutispora thermophila DSM 19022</name>
    <dbReference type="NCBI Taxonomy" id="1122184"/>
    <lineage>
        <taxon>Bacteria</taxon>
        <taxon>Bacillati</taxon>
        <taxon>Bacillota</taxon>
        <taxon>Clostridia</taxon>
        <taxon>Lutisporales</taxon>
        <taxon>Lutisporaceae</taxon>
        <taxon>Lutispora</taxon>
    </lineage>
</organism>
<dbReference type="GO" id="GO:0008930">
    <property type="term" value="F:methylthioadenosine nucleosidase activity"/>
    <property type="evidence" value="ECO:0007669"/>
    <property type="project" value="TreeGrafter"/>
</dbReference>
<dbReference type="InterPro" id="IPR035994">
    <property type="entry name" value="Nucleoside_phosphorylase_sf"/>
</dbReference>
<dbReference type="Proteomes" id="UP000184442">
    <property type="component" value="Unassembled WGS sequence"/>
</dbReference>